<name>S0FKE8_RUMCE</name>
<feature type="transmembrane region" description="Helical" evidence="7">
    <location>
        <begin position="12"/>
        <end position="34"/>
    </location>
</feature>
<dbReference type="AlphaFoldDB" id="S0FKE8"/>
<dbReference type="PROSITE" id="PS50928">
    <property type="entry name" value="ABC_TM1"/>
    <property type="match status" value="1"/>
</dbReference>
<dbReference type="InterPro" id="IPR000515">
    <property type="entry name" value="MetI-like"/>
</dbReference>
<dbReference type="InterPro" id="IPR035906">
    <property type="entry name" value="MetI-like_sf"/>
</dbReference>
<dbReference type="Proteomes" id="UP000014155">
    <property type="component" value="Unassembled WGS sequence"/>
</dbReference>
<keyword evidence="3" id="KW-1003">Cell membrane</keyword>
<keyword evidence="6 7" id="KW-0472">Membrane</keyword>
<feature type="transmembrane region" description="Helical" evidence="7">
    <location>
        <begin position="110"/>
        <end position="132"/>
    </location>
</feature>
<dbReference type="Gene3D" id="1.10.3720.10">
    <property type="entry name" value="MetI-like"/>
    <property type="match status" value="1"/>
</dbReference>
<organism evidence="9 10">
    <name type="scientific">Ruminiclostridium cellobioparum subsp. termitidis CT1112</name>
    <dbReference type="NCBI Taxonomy" id="1195236"/>
    <lineage>
        <taxon>Bacteria</taxon>
        <taxon>Bacillati</taxon>
        <taxon>Bacillota</taxon>
        <taxon>Clostridia</taxon>
        <taxon>Eubacteriales</taxon>
        <taxon>Oscillospiraceae</taxon>
        <taxon>Ruminiclostridium</taxon>
    </lineage>
</organism>
<feature type="transmembrane region" description="Helical" evidence="7">
    <location>
        <begin position="138"/>
        <end position="163"/>
    </location>
</feature>
<keyword evidence="2 7" id="KW-0813">Transport</keyword>
<evidence type="ECO:0000256" key="7">
    <source>
        <dbReference type="RuleBase" id="RU363032"/>
    </source>
</evidence>
<dbReference type="eggNOG" id="COG0395">
    <property type="taxonomic scope" value="Bacteria"/>
</dbReference>
<dbReference type="STRING" id="1195236.CTER_5364"/>
<protein>
    <submittedName>
        <fullName evidence="9">ABC-type sugar transport system, permease component</fullName>
    </submittedName>
</protein>
<evidence type="ECO:0000256" key="2">
    <source>
        <dbReference type="ARBA" id="ARBA00022448"/>
    </source>
</evidence>
<dbReference type="GO" id="GO:0005886">
    <property type="term" value="C:plasma membrane"/>
    <property type="evidence" value="ECO:0007669"/>
    <property type="project" value="UniProtKB-SubCell"/>
</dbReference>
<feature type="transmembrane region" description="Helical" evidence="7">
    <location>
        <begin position="184"/>
        <end position="209"/>
    </location>
</feature>
<keyword evidence="9" id="KW-0762">Sugar transport</keyword>
<dbReference type="CDD" id="cd06261">
    <property type="entry name" value="TM_PBP2"/>
    <property type="match status" value="1"/>
</dbReference>
<keyword evidence="4 7" id="KW-0812">Transmembrane</keyword>
<dbReference type="GO" id="GO:0055085">
    <property type="term" value="P:transmembrane transport"/>
    <property type="evidence" value="ECO:0007669"/>
    <property type="project" value="InterPro"/>
</dbReference>
<evidence type="ECO:0000259" key="8">
    <source>
        <dbReference type="PROSITE" id="PS50928"/>
    </source>
</evidence>
<evidence type="ECO:0000313" key="10">
    <source>
        <dbReference type="Proteomes" id="UP000014155"/>
    </source>
</evidence>
<evidence type="ECO:0000256" key="1">
    <source>
        <dbReference type="ARBA" id="ARBA00004651"/>
    </source>
</evidence>
<keyword evidence="10" id="KW-1185">Reference proteome</keyword>
<gene>
    <name evidence="9" type="ORF">CTER_5364</name>
</gene>
<proteinExistence type="inferred from homology"/>
<dbReference type="Pfam" id="PF00528">
    <property type="entry name" value="BPD_transp_1"/>
    <property type="match status" value="1"/>
</dbReference>
<dbReference type="RefSeq" id="WP_004631099.1">
    <property type="nucleotide sequence ID" value="NZ_AORV01000078.1"/>
</dbReference>
<keyword evidence="5 7" id="KW-1133">Transmembrane helix</keyword>
<sequence>MRGKINRISITSIVFHLVLSIFSLFCIIPIIYIVSISLTDENSLSLYGYKLVPKLVSTYAYQFVFASPKQVLTSYGVTILVTAIGSILSLLVTSMLAYTMSRRDFKLSKLISFVVFFTMIFNTGLVPWYILIVRYYHINNTLLCLILPYVIVPWNVFLMKGFLADIPLALVESAKIDGSSELNTFFKIIIPISKPALATVGLFCAFMYWNDWWLGMLFIEKQSLTPLQLMLYSIMNNITYLSSSLQSGNISIDVSKMPNETARMAMCVLAAGPMLFVFPFFQKFFIRGLTVGAVKG</sequence>
<dbReference type="SUPFAM" id="SSF161098">
    <property type="entry name" value="MetI-like"/>
    <property type="match status" value="1"/>
</dbReference>
<feature type="transmembrane region" description="Helical" evidence="7">
    <location>
        <begin position="75"/>
        <end position="98"/>
    </location>
</feature>
<dbReference type="EMBL" id="AORV01000078">
    <property type="protein sequence ID" value="EMS68993.1"/>
    <property type="molecule type" value="Genomic_DNA"/>
</dbReference>
<evidence type="ECO:0000256" key="3">
    <source>
        <dbReference type="ARBA" id="ARBA00022475"/>
    </source>
</evidence>
<dbReference type="PANTHER" id="PTHR43744">
    <property type="entry name" value="ABC TRANSPORTER PERMEASE PROTEIN MG189-RELATED-RELATED"/>
    <property type="match status" value="1"/>
</dbReference>
<comment type="similarity">
    <text evidence="7">Belongs to the binding-protein-dependent transport system permease family.</text>
</comment>
<comment type="caution">
    <text evidence="9">The sequence shown here is derived from an EMBL/GenBank/DDBJ whole genome shotgun (WGS) entry which is preliminary data.</text>
</comment>
<feature type="transmembrane region" description="Helical" evidence="7">
    <location>
        <begin position="264"/>
        <end position="281"/>
    </location>
</feature>
<evidence type="ECO:0000256" key="4">
    <source>
        <dbReference type="ARBA" id="ARBA00022692"/>
    </source>
</evidence>
<evidence type="ECO:0000313" key="9">
    <source>
        <dbReference type="EMBL" id="EMS68993.1"/>
    </source>
</evidence>
<reference evidence="9 10" key="1">
    <citation type="journal article" date="2013" name="Genome Announc.">
        <title>Draft Genome Sequence of the Cellulolytic, Mesophilic, Anaerobic Bacterium Clostridium termitidis Strain CT1112 (DSM 5398).</title>
        <authorList>
            <person name="Lal S."/>
            <person name="Ramachandran U."/>
            <person name="Zhang X."/>
            <person name="Munir R."/>
            <person name="Sparling R."/>
            <person name="Levin D.B."/>
        </authorList>
    </citation>
    <scope>NUCLEOTIDE SEQUENCE [LARGE SCALE GENOMIC DNA]</scope>
    <source>
        <strain evidence="9 10">CT1112</strain>
    </source>
</reference>
<comment type="subcellular location">
    <subcellularLocation>
        <location evidence="1 7">Cell membrane</location>
        <topology evidence="1 7">Multi-pass membrane protein</topology>
    </subcellularLocation>
</comment>
<accession>S0FKE8</accession>
<evidence type="ECO:0000256" key="6">
    <source>
        <dbReference type="ARBA" id="ARBA00023136"/>
    </source>
</evidence>
<dbReference type="PATRIC" id="fig|1195236.3.peg.5497"/>
<evidence type="ECO:0000256" key="5">
    <source>
        <dbReference type="ARBA" id="ARBA00022989"/>
    </source>
</evidence>
<feature type="domain" description="ABC transmembrane type-1" evidence="8">
    <location>
        <begin position="75"/>
        <end position="258"/>
    </location>
</feature>
<dbReference type="PANTHER" id="PTHR43744:SF9">
    <property type="entry name" value="POLYGALACTURONAN_RHAMNOGALACTURONAN TRANSPORT SYSTEM PERMEASE PROTEIN YTCP"/>
    <property type="match status" value="1"/>
</dbReference>